<evidence type="ECO:0000313" key="3">
    <source>
        <dbReference type="Proteomes" id="UP000824161"/>
    </source>
</evidence>
<reference evidence="2" key="1">
    <citation type="submission" date="2020-10" db="EMBL/GenBank/DDBJ databases">
        <authorList>
            <person name="Gilroy R."/>
        </authorList>
    </citation>
    <scope>NUCLEOTIDE SEQUENCE</scope>
    <source>
        <strain evidence="2">1383</strain>
    </source>
</reference>
<feature type="transmembrane region" description="Helical" evidence="1">
    <location>
        <begin position="75"/>
        <end position="101"/>
    </location>
</feature>
<reference evidence="2" key="2">
    <citation type="journal article" date="2021" name="PeerJ">
        <title>Extensive microbial diversity within the chicken gut microbiome revealed by metagenomics and culture.</title>
        <authorList>
            <person name="Gilroy R."/>
            <person name="Ravi A."/>
            <person name="Getino M."/>
            <person name="Pursley I."/>
            <person name="Horton D.L."/>
            <person name="Alikhan N.F."/>
            <person name="Baker D."/>
            <person name="Gharbi K."/>
            <person name="Hall N."/>
            <person name="Watson M."/>
            <person name="Adriaenssens E.M."/>
            <person name="Foster-Nyarko E."/>
            <person name="Jarju S."/>
            <person name="Secka A."/>
            <person name="Antonio M."/>
            <person name="Oren A."/>
            <person name="Chaudhuri R.R."/>
            <person name="La Ragione R."/>
            <person name="Hildebrand F."/>
            <person name="Pallen M.J."/>
        </authorList>
    </citation>
    <scope>NUCLEOTIDE SEQUENCE</scope>
    <source>
        <strain evidence="2">1383</strain>
    </source>
</reference>
<dbReference type="AlphaFoldDB" id="A0A9D1KUK5"/>
<keyword evidence="1" id="KW-0472">Membrane</keyword>
<protein>
    <recommendedName>
        <fullName evidence="4">Phage holin family protein</fullName>
    </recommendedName>
</protein>
<feature type="transmembrane region" description="Helical" evidence="1">
    <location>
        <begin position="46"/>
        <end position="69"/>
    </location>
</feature>
<evidence type="ECO:0008006" key="4">
    <source>
        <dbReference type="Google" id="ProtNLM"/>
    </source>
</evidence>
<proteinExistence type="predicted"/>
<comment type="caution">
    <text evidence="2">The sequence shown here is derived from an EMBL/GenBank/DDBJ whole genome shotgun (WGS) entry which is preliminary data.</text>
</comment>
<dbReference type="EMBL" id="DVLY01000113">
    <property type="protein sequence ID" value="HIT98150.1"/>
    <property type="molecule type" value="Genomic_DNA"/>
</dbReference>
<evidence type="ECO:0000313" key="2">
    <source>
        <dbReference type="EMBL" id="HIT98150.1"/>
    </source>
</evidence>
<accession>A0A9D1KUK5</accession>
<keyword evidence="1" id="KW-1133">Transmembrane helix</keyword>
<dbReference type="Proteomes" id="UP000824161">
    <property type="component" value="Unassembled WGS sequence"/>
</dbReference>
<name>A0A9D1KUK5_9FLAO</name>
<sequence>MDGYRTSEDARTDSTWGERTLADLKDYAGCRADSARLALIDNLARLFNTLFAVAVLIILVGIATVFLAMALTWALALWIGSLLYALLIIGGVFLLAAWAVYLRRDRLIVDRAVRMLGRMVHDATRVKYSTEGKRDGED</sequence>
<evidence type="ECO:0000256" key="1">
    <source>
        <dbReference type="SAM" id="Phobius"/>
    </source>
</evidence>
<organism evidence="2 3">
    <name type="scientific">Candidatus Merdimorpha stercoravium</name>
    <dbReference type="NCBI Taxonomy" id="2840863"/>
    <lineage>
        <taxon>Bacteria</taxon>
        <taxon>Pseudomonadati</taxon>
        <taxon>Bacteroidota</taxon>
        <taxon>Flavobacteriia</taxon>
        <taxon>Flavobacteriales</taxon>
        <taxon>Candidatus Merdimorpha</taxon>
    </lineage>
</organism>
<gene>
    <name evidence="2" type="ORF">IAC44_04850</name>
</gene>
<keyword evidence="1" id="KW-0812">Transmembrane</keyword>